<evidence type="ECO:0000256" key="6">
    <source>
        <dbReference type="ARBA" id="ARBA00022741"/>
    </source>
</evidence>
<evidence type="ECO:0000256" key="3">
    <source>
        <dbReference type="ARBA" id="ARBA00022553"/>
    </source>
</evidence>
<dbReference type="EMBL" id="CP118868">
    <property type="protein sequence ID" value="WEG36019.1"/>
    <property type="molecule type" value="Genomic_DNA"/>
</dbReference>
<evidence type="ECO:0000256" key="4">
    <source>
        <dbReference type="ARBA" id="ARBA00022679"/>
    </source>
</evidence>
<dbReference type="InterPro" id="IPR036890">
    <property type="entry name" value="HATPase_C_sf"/>
</dbReference>
<reference evidence="15 16" key="1">
    <citation type="submission" date="2023-02" db="EMBL/GenBank/DDBJ databases">
        <title>Novel Oscillospiraceae bacterial genomes.</title>
        <authorList>
            <person name="Srinivasan S."/>
            <person name="Austin M.N."/>
            <person name="Fiedler T.L."/>
            <person name="Strenk S.M."/>
            <person name="Agnew K.J."/>
            <person name="Nagana Gowda G.A."/>
            <person name="Raftery D."/>
            <person name="Beamer M.A."/>
            <person name="Achilles S.L."/>
            <person name="Wiesenfeld H.C."/>
            <person name="Fredricks D.N."/>
            <person name="Hillier S.L."/>
        </authorList>
    </citation>
    <scope>NUCLEOTIDE SEQUENCE [LARGE SCALE GENOMIC DNA]</scope>
    <source>
        <strain evidence="15 16">CHIC02 1186E3-8</strain>
    </source>
</reference>
<keyword evidence="4" id="KW-0808">Transferase</keyword>
<keyword evidence="6" id="KW-0547">Nucleotide-binding</keyword>
<protein>
    <submittedName>
        <fullName evidence="15">Histidine kinase</fullName>
    </submittedName>
</protein>
<dbReference type="Pfam" id="PF06580">
    <property type="entry name" value="His_kinase"/>
    <property type="match status" value="1"/>
</dbReference>
<evidence type="ECO:0000256" key="10">
    <source>
        <dbReference type="ARBA" id="ARBA00023012"/>
    </source>
</evidence>
<dbReference type="Proteomes" id="UP001220478">
    <property type="component" value="Chromosome"/>
</dbReference>
<accession>A0ABY8C7X7</accession>
<proteinExistence type="predicted"/>
<evidence type="ECO:0000256" key="2">
    <source>
        <dbReference type="ARBA" id="ARBA00022475"/>
    </source>
</evidence>
<gene>
    <name evidence="15" type="ORF">PYS61_02280</name>
</gene>
<dbReference type="InterPro" id="IPR010559">
    <property type="entry name" value="Sig_transdc_His_kin_internal"/>
</dbReference>
<feature type="domain" description="Histidine kinase/HSP90-like ATPase" evidence="13">
    <location>
        <begin position="460"/>
        <end position="562"/>
    </location>
</feature>
<evidence type="ECO:0000259" key="13">
    <source>
        <dbReference type="Pfam" id="PF02518"/>
    </source>
</evidence>
<dbReference type="RefSeq" id="WP_315572037.1">
    <property type="nucleotide sequence ID" value="NZ_CP118868.1"/>
</dbReference>
<evidence type="ECO:0000256" key="8">
    <source>
        <dbReference type="ARBA" id="ARBA00022840"/>
    </source>
</evidence>
<dbReference type="PANTHER" id="PTHR34220:SF11">
    <property type="entry name" value="SENSOR PROTEIN KINASE HPTS"/>
    <property type="match status" value="1"/>
</dbReference>
<evidence type="ECO:0000256" key="11">
    <source>
        <dbReference type="ARBA" id="ARBA00023136"/>
    </source>
</evidence>
<dbReference type="SUPFAM" id="SSF55874">
    <property type="entry name" value="ATPase domain of HSP90 chaperone/DNA topoisomerase II/histidine kinase"/>
    <property type="match status" value="1"/>
</dbReference>
<evidence type="ECO:0000259" key="14">
    <source>
        <dbReference type="Pfam" id="PF06580"/>
    </source>
</evidence>
<dbReference type="GO" id="GO:0016301">
    <property type="term" value="F:kinase activity"/>
    <property type="evidence" value="ECO:0007669"/>
    <property type="project" value="UniProtKB-KW"/>
</dbReference>
<feature type="transmembrane region" description="Helical" evidence="12">
    <location>
        <begin position="271"/>
        <end position="291"/>
    </location>
</feature>
<keyword evidence="8" id="KW-0067">ATP-binding</keyword>
<keyword evidence="10" id="KW-0902">Two-component regulatory system</keyword>
<dbReference type="PANTHER" id="PTHR34220">
    <property type="entry name" value="SENSOR HISTIDINE KINASE YPDA"/>
    <property type="match status" value="1"/>
</dbReference>
<keyword evidence="9 12" id="KW-1133">Transmembrane helix</keyword>
<sequence>MRKRKDEDHSRPDTFYKQLQGRLLQHILQRILQIEAAMLLVIVGIVSVYIIRYSNQLNYKVAGEMNSTLQNYQELLEFAAELNSGNLSRVSSTFQHDVMEKYSSLQRCLKVRGDLYFLDAAGKPYISNMGYVREEEQEELIRQWHFMSQASHRSNTLVSGISRSYPHSLWLAYYTKDNFNHVKTDVLLRIKAEYLSRLFETQPVQALLVQQDDWALAPNSTKVLDAINQLPVELSTRGLKFWRGRFYYVCYIPLTAFGLRVYTMWEVTTFIRFLLVIAVTSALLLLLLYYLSLRNSRCLAQEFAADIVTLKEALAQAEKGNLEHTLAIDSSLEMQAIGHAYNQLLLGFKRQLQENAQLERIVANEQIKQLGSQFTNHFLFNTLDNIYYMCRISPDLAEMMVLNLAKLLRYNTHSPNEKVTLAEDGQYIRLYLEIIKVRFHDAFDYAVTIDKEVEDCLLPKLLLQPIIENAIKYGRQTQTALQLQLSAQLQDGKVVLICRDNGPGISEDKLGLLQKDLAAAENYSRHLGLYNVARRVALTYGKEYGIQLHNKNGLEVKVTIKAEYEAQD</sequence>
<evidence type="ECO:0000313" key="15">
    <source>
        <dbReference type="EMBL" id="WEG36019.1"/>
    </source>
</evidence>
<feature type="transmembrane region" description="Helical" evidence="12">
    <location>
        <begin position="31"/>
        <end position="51"/>
    </location>
</feature>
<organism evidence="15 16">
    <name type="scientific">Amygdalobacter indicium</name>
    <dbReference type="NCBI Taxonomy" id="3029272"/>
    <lineage>
        <taxon>Bacteria</taxon>
        <taxon>Bacillati</taxon>
        <taxon>Bacillota</taxon>
        <taxon>Clostridia</taxon>
        <taxon>Eubacteriales</taxon>
        <taxon>Oscillospiraceae</taxon>
        <taxon>Amygdalobacter</taxon>
    </lineage>
</organism>
<evidence type="ECO:0000256" key="1">
    <source>
        <dbReference type="ARBA" id="ARBA00004651"/>
    </source>
</evidence>
<dbReference type="InterPro" id="IPR050640">
    <property type="entry name" value="Bact_2-comp_sensor_kinase"/>
</dbReference>
<feature type="domain" description="Signal transduction histidine kinase internal region" evidence="14">
    <location>
        <begin position="366"/>
        <end position="442"/>
    </location>
</feature>
<comment type="subcellular location">
    <subcellularLocation>
        <location evidence="1">Cell membrane</location>
        <topology evidence="1">Multi-pass membrane protein</topology>
    </subcellularLocation>
</comment>
<dbReference type="Gene3D" id="3.30.565.10">
    <property type="entry name" value="Histidine kinase-like ATPase, C-terminal domain"/>
    <property type="match status" value="1"/>
</dbReference>
<evidence type="ECO:0000313" key="16">
    <source>
        <dbReference type="Proteomes" id="UP001220478"/>
    </source>
</evidence>
<dbReference type="InterPro" id="IPR003594">
    <property type="entry name" value="HATPase_dom"/>
</dbReference>
<evidence type="ECO:0000256" key="7">
    <source>
        <dbReference type="ARBA" id="ARBA00022777"/>
    </source>
</evidence>
<keyword evidence="5 12" id="KW-0812">Transmembrane</keyword>
<feature type="transmembrane region" description="Helical" evidence="12">
    <location>
        <begin position="246"/>
        <end position="265"/>
    </location>
</feature>
<evidence type="ECO:0000256" key="5">
    <source>
        <dbReference type="ARBA" id="ARBA00022692"/>
    </source>
</evidence>
<keyword evidence="11 12" id="KW-0472">Membrane</keyword>
<evidence type="ECO:0000256" key="9">
    <source>
        <dbReference type="ARBA" id="ARBA00022989"/>
    </source>
</evidence>
<dbReference type="Pfam" id="PF02518">
    <property type="entry name" value="HATPase_c"/>
    <property type="match status" value="1"/>
</dbReference>
<evidence type="ECO:0000256" key="12">
    <source>
        <dbReference type="SAM" id="Phobius"/>
    </source>
</evidence>
<keyword evidence="7 15" id="KW-0418">Kinase</keyword>
<keyword evidence="16" id="KW-1185">Reference proteome</keyword>
<keyword evidence="3" id="KW-0597">Phosphoprotein</keyword>
<keyword evidence="2" id="KW-1003">Cell membrane</keyword>
<name>A0ABY8C7X7_9FIRM</name>